<accession>A0A2X0LAP8</accession>
<feature type="compositionally biased region" description="Polar residues" evidence="1">
    <location>
        <begin position="1"/>
        <end position="17"/>
    </location>
</feature>
<protein>
    <submittedName>
        <fullName evidence="2">BZ3500_MvSof-1268-A1-R1_Chr1-1g00888 protein</fullName>
    </submittedName>
</protein>
<organism evidence="2 3">
    <name type="scientific">Microbotryum saponariae</name>
    <dbReference type="NCBI Taxonomy" id="289078"/>
    <lineage>
        <taxon>Eukaryota</taxon>
        <taxon>Fungi</taxon>
        <taxon>Dikarya</taxon>
        <taxon>Basidiomycota</taxon>
        <taxon>Pucciniomycotina</taxon>
        <taxon>Microbotryomycetes</taxon>
        <taxon>Microbotryales</taxon>
        <taxon>Microbotryaceae</taxon>
        <taxon>Microbotryum</taxon>
    </lineage>
</organism>
<feature type="region of interest" description="Disordered" evidence="1">
    <location>
        <begin position="1"/>
        <end position="35"/>
    </location>
</feature>
<feature type="region of interest" description="Disordered" evidence="1">
    <location>
        <begin position="56"/>
        <end position="80"/>
    </location>
</feature>
<dbReference type="AlphaFoldDB" id="A0A2X0LAP8"/>
<keyword evidence="3" id="KW-1185">Reference proteome</keyword>
<evidence type="ECO:0000313" key="3">
    <source>
        <dbReference type="Proteomes" id="UP000249723"/>
    </source>
</evidence>
<evidence type="ECO:0000313" key="2">
    <source>
        <dbReference type="EMBL" id="SCZ89006.1"/>
    </source>
</evidence>
<name>A0A2X0LAP8_9BASI</name>
<proteinExistence type="predicted"/>
<dbReference type="Proteomes" id="UP000249723">
    <property type="component" value="Unassembled WGS sequence"/>
</dbReference>
<sequence length="80" mass="8513">MLLPLQTGTLPSPSLAPTASHPYPSTVPKPAPFTQPFRPLAQSGLALLIVNTFSNQLSSSHNRHRGARKITAPGEDKQTA</sequence>
<dbReference type="OrthoDB" id="10351995at2759"/>
<dbReference type="EMBL" id="FMWP01000013">
    <property type="protein sequence ID" value="SCZ89006.1"/>
    <property type="molecule type" value="Genomic_DNA"/>
</dbReference>
<evidence type="ECO:0000256" key="1">
    <source>
        <dbReference type="SAM" id="MobiDB-lite"/>
    </source>
</evidence>
<reference evidence="3" key="1">
    <citation type="submission" date="2016-10" db="EMBL/GenBank/DDBJ databases">
        <authorList>
            <person name="Jeantristanb JTB J.-T."/>
            <person name="Ricardo R."/>
        </authorList>
    </citation>
    <scope>NUCLEOTIDE SEQUENCE [LARGE SCALE GENOMIC DNA]</scope>
</reference>
<gene>
    <name evidence="2" type="ORF">BZ3500_MVSOF-1268-A1-R1_CHR1-1G00888</name>
</gene>